<feature type="transmembrane region" description="Helical" evidence="9">
    <location>
        <begin position="314"/>
        <end position="337"/>
    </location>
</feature>
<sequence>MSLPVRLLSVVDVLLRVPPLFFIDELFRLGLGLPQGHGGLQSPTGQENLIADIKSQAAKPVYQYDAQFYKFFFFAFIQFVLSCLGCVAALATFALGKKHLRVVYMFVLSIGIIFVSYWGNVTTIRNVTAALGPDRLSILETFLLLNFQGLLSLDGICITLIGNYATQFFLAYVFSCVHLGPRYPWLQKLWPAIFLAPSLLCLLPLPFKFLHHVPVFAAVVPLAVVKLVLWTSAYSIYGAIGASYLHYRMLIRDYGLTAVMETEWIRLNVPCVLRTFWILRLLEQALAHQMPSGFELASLLTLCKSLLISGCDTLTAVLGMTSIISYGCHYIGCFFQWVLLTDDEDDKSIGTVSAILFYILALQTGLTSLEPDKRFIRLCRNFCLLFTALLHFIHNIVNPLLMSLSASHNPSLHRHLRALTVCTFLIVYPVGLLAYLWSHHPMSTWLLAVSAFSVEVIVKVVVSLLIYALFLIDAYRSTFWEKLDDYVYYIRAFGNTVEFCFGIFLFFNGAWILIFESGGAIRAGMMGIHAYFNIWCEARIGWLVFMKRRTAVNKIESLPEASEAQLANLDDVCAICYQEMRTAKITRCNHFFHGVCLRKWLYVQDRCPLCHDILYKMDNDVEIDSAPHSDERPIVIPDRR</sequence>
<keyword evidence="2 9" id="KW-0812">Transmembrane</keyword>
<dbReference type="Gene3D" id="3.30.40.10">
    <property type="entry name" value="Zinc/RING finger domain, C3HC4 (zinc finger)"/>
    <property type="match status" value="1"/>
</dbReference>
<dbReference type="PANTHER" id="PTHR22763:SF163">
    <property type="entry name" value="E3 UBIQUITIN-PROTEIN LIGASE RNF139"/>
    <property type="match status" value="1"/>
</dbReference>
<keyword evidence="7 9" id="KW-0472">Membrane</keyword>
<evidence type="ECO:0000256" key="3">
    <source>
        <dbReference type="ARBA" id="ARBA00022723"/>
    </source>
</evidence>
<feature type="transmembrane region" description="Helical" evidence="9">
    <location>
        <begin position="227"/>
        <end position="247"/>
    </location>
</feature>
<dbReference type="CDD" id="cd16476">
    <property type="entry name" value="RING-H2_RNF139-like"/>
    <property type="match status" value="1"/>
</dbReference>
<dbReference type="InterPro" id="IPR013083">
    <property type="entry name" value="Znf_RING/FYVE/PHD"/>
</dbReference>
<dbReference type="Pfam" id="PF13639">
    <property type="entry name" value="zf-RING_2"/>
    <property type="match status" value="1"/>
</dbReference>
<evidence type="ECO:0000256" key="1">
    <source>
        <dbReference type="ARBA" id="ARBA00004141"/>
    </source>
</evidence>
<evidence type="ECO:0000313" key="12">
    <source>
        <dbReference type="Proteomes" id="UP001307889"/>
    </source>
</evidence>
<feature type="transmembrane region" description="Helical" evidence="9">
    <location>
        <begin position="445"/>
        <end position="472"/>
    </location>
</feature>
<gene>
    <name evidence="11" type="ORF">NTJ_16135</name>
</gene>
<keyword evidence="5" id="KW-0862">Zinc</keyword>
<keyword evidence="12" id="KW-1185">Reference proteome</keyword>
<name>A0ABN7BG48_9HEMI</name>
<feature type="transmembrane region" description="Helical" evidence="9">
    <location>
        <begin position="417"/>
        <end position="438"/>
    </location>
</feature>
<feature type="transmembrane region" description="Helical" evidence="9">
    <location>
        <begin position="378"/>
        <end position="397"/>
    </location>
</feature>
<dbReference type="SUPFAM" id="SSF57850">
    <property type="entry name" value="RING/U-box"/>
    <property type="match status" value="1"/>
</dbReference>
<reference evidence="11 12" key="1">
    <citation type="submission" date="2023-09" db="EMBL/GenBank/DDBJ databases">
        <title>Nesidiocoris tenuis whole genome shotgun sequence.</title>
        <authorList>
            <person name="Shibata T."/>
            <person name="Shimoda M."/>
            <person name="Kobayashi T."/>
            <person name="Uehara T."/>
        </authorList>
    </citation>
    <scope>NUCLEOTIDE SEQUENCE [LARGE SCALE GENOMIC DNA]</scope>
    <source>
        <strain evidence="11 12">Japan</strain>
    </source>
</reference>
<accession>A0ABN7BG48</accession>
<dbReference type="InterPro" id="IPR050731">
    <property type="entry name" value="HRD1_E3_ubiq-ligases"/>
</dbReference>
<evidence type="ECO:0000256" key="4">
    <source>
        <dbReference type="ARBA" id="ARBA00022771"/>
    </source>
</evidence>
<evidence type="ECO:0000256" key="6">
    <source>
        <dbReference type="ARBA" id="ARBA00022989"/>
    </source>
</evidence>
<feature type="transmembrane region" description="Helical" evidence="9">
    <location>
        <begin position="349"/>
        <end position="366"/>
    </location>
</feature>
<feature type="transmembrane region" description="Helical" evidence="9">
    <location>
        <begin position="71"/>
        <end position="95"/>
    </location>
</feature>
<evidence type="ECO:0000313" key="11">
    <source>
        <dbReference type="EMBL" id="BET03317.1"/>
    </source>
</evidence>
<feature type="domain" description="RING-type" evidence="10">
    <location>
        <begin position="573"/>
        <end position="611"/>
    </location>
</feature>
<organism evidence="11 12">
    <name type="scientific">Nesidiocoris tenuis</name>
    <dbReference type="NCBI Taxonomy" id="355587"/>
    <lineage>
        <taxon>Eukaryota</taxon>
        <taxon>Metazoa</taxon>
        <taxon>Ecdysozoa</taxon>
        <taxon>Arthropoda</taxon>
        <taxon>Hexapoda</taxon>
        <taxon>Insecta</taxon>
        <taxon>Pterygota</taxon>
        <taxon>Neoptera</taxon>
        <taxon>Paraneoptera</taxon>
        <taxon>Hemiptera</taxon>
        <taxon>Heteroptera</taxon>
        <taxon>Panheteroptera</taxon>
        <taxon>Cimicomorpha</taxon>
        <taxon>Miridae</taxon>
        <taxon>Dicyphina</taxon>
        <taxon>Nesidiocoris</taxon>
    </lineage>
</organism>
<feature type="transmembrane region" description="Helical" evidence="9">
    <location>
        <begin position="150"/>
        <end position="177"/>
    </location>
</feature>
<keyword evidence="3" id="KW-0479">Metal-binding</keyword>
<evidence type="ECO:0000256" key="9">
    <source>
        <dbReference type="SAM" id="Phobius"/>
    </source>
</evidence>
<evidence type="ECO:0000256" key="5">
    <source>
        <dbReference type="ARBA" id="ARBA00022833"/>
    </source>
</evidence>
<evidence type="ECO:0000256" key="7">
    <source>
        <dbReference type="ARBA" id="ARBA00023136"/>
    </source>
</evidence>
<dbReference type="Proteomes" id="UP001307889">
    <property type="component" value="Chromosome 16"/>
</dbReference>
<dbReference type="InterPro" id="IPR025754">
    <property type="entry name" value="TRC8_N_dom"/>
</dbReference>
<dbReference type="SMART" id="SM00184">
    <property type="entry name" value="RING"/>
    <property type="match status" value="1"/>
</dbReference>
<dbReference type="PANTHER" id="PTHR22763">
    <property type="entry name" value="RING ZINC FINGER PROTEIN"/>
    <property type="match status" value="1"/>
</dbReference>
<dbReference type="InterPro" id="IPR001841">
    <property type="entry name" value="Znf_RING"/>
</dbReference>
<evidence type="ECO:0000256" key="8">
    <source>
        <dbReference type="PROSITE-ProRule" id="PRU00175"/>
    </source>
</evidence>
<evidence type="ECO:0000259" key="10">
    <source>
        <dbReference type="PROSITE" id="PS50089"/>
    </source>
</evidence>
<dbReference type="EMBL" id="AP028924">
    <property type="protein sequence ID" value="BET03317.1"/>
    <property type="molecule type" value="Genomic_DNA"/>
</dbReference>
<protein>
    <recommendedName>
        <fullName evidence="10">RING-type domain-containing protein</fullName>
    </recommendedName>
</protein>
<feature type="transmembrane region" description="Helical" evidence="9">
    <location>
        <begin position="102"/>
        <end position="119"/>
    </location>
</feature>
<feature type="transmembrane region" description="Helical" evidence="9">
    <location>
        <begin position="492"/>
        <end position="515"/>
    </location>
</feature>
<proteinExistence type="predicted"/>
<comment type="subcellular location">
    <subcellularLocation>
        <location evidence="1">Membrane</location>
        <topology evidence="1">Multi-pass membrane protein</topology>
    </subcellularLocation>
</comment>
<keyword evidence="4 8" id="KW-0863">Zinc-finger</keyword>
<keyword evidence="6 9" id="KW-1133">Transmembrane helix</keyword>
<dbReference type="Pfam" id="PF13705">
    <property type="entry name" value="TRC8_N"/>
    <property type="match status" value="1"/>
</dbReference>
<evidence type="ECO:0000256" key="2">
    <source>
        <dbReference type="ARBA" id="ARBA00022692"/>
    </source>
</evidence>
<feature type="transmembrane region" description="Helical" evidence="9">
    <location>
        <begin position="189"/>
        <end position="207"/>
    </location>
</feature>
<dbReference type="PROSITE" id="PS50089">
    <property type="entry name" value="ZF_RING_2"/>
    <property type="match status" value="1"/>
</dbReference>